<reference evidence="7 8" key="1">
    <citation type="submission" date="2020-11" db="EMBL/GenBank/DDBJ databases">
        <title>WGS of Herminiimonas contaminans strain Marseille-Q4544 isolated from planarians Schmidtea mediterranea.</title>
        <authorList>
            <person name="Kangale L."/>
        </authorList>
    </citation>
    <scope>NUCLEOTIDE SEQUENCE [LARGE SCALE GENOMIC DNA]</scope>
    <source>
        <strain evidence="7 8">Marseille-Q4544</strain>
    </source>
</reference>
<dbReference type="Pfam" id="PF14464">
    <property type="entry name" value="Prok-JAB"/>
    <property type="match status" value="1"/>
</dbReference>
<dbReference type="RefSeq" id="WP_195876207.1">
    <property type="nucleotide sequence ID" value="NZ_JADOEL010000015.1"/>
</dbReference>
<evidence type="ECO:0000259" key="6">
    <source>
        <dbReference type="Pfam" id="PF14464"/>
    </source>
</evidence>
<evidence type="ECO:0000256" key="5">
    <source>
        <dbReference type="ARBA" id="ARBA00023049"/>
    </source>
</evidence>
<keyword evidence="5" id="KW-0482">Metalloprotease</keyword>
<accession>A0ABS0EWJ8</accession>
<dbReference type="SUPFAM" id="SSF102712">
    <property type="entry name" value="JAB1/MPN domain"/>
    <property type="match status" value="1"/>
</dbReference>
<evidence type="ECO:0000256" key="1">
    <source>
        <dbReference type="ARBA" id="ARBA00022670"/>
    </source>
</evidence>
<name>A0ABS0EWJ8_9BURK</name>
<keyword evidence="1" id="KW-0645">Protease</keyword>
<feature type="domain" description="JAB" evidence="6">
    <location>
        <begin position="75"/>
        <end position="147"/>
    </location>
</feature>
<keyword evidence="2" id="KW-0479">Metal-binding</keyword>
<evidence type="ECO:0000313" key="8">
    <source>
        <dbReference type="Proteomes" id="UP000657372"/>
    </source>
</evidence>
<dbReference type="Proteomes" id="UP000657372">
    <property type="component" value="Unassembled WGS sequence"/>
</dbReference>
<keyword evidence="8" id="KW-1185">Reference proteome</keyword>
<gene>
    <name evidence="7" type="ORF">IXC47_15500</name>
</gene>
<protein>
    <submittedName>
        <fullName evidence="7">Mov34/MPN/PAD-1 family protein</fullName>
    </submittedName>
</protein>
<dbReference type="InterPro" id="IPR028090">
    <property type="entry name" value="JAB_dom_prok"/>
</dbReference>
<evidence type="ECO:0000313" key="7">
    <source>
        <dbReference type="EMBL" id="MBF8179089.1"/>
    </source>
</evidence>
<evidence type="ECO:0000256" key="2">
    <source>
        <dbReference type="ARBA" id="ARBA00022723"/>
    </source>
</evidence>
<keyword evidence="3" id="KW-0378">Hydrolase</keyword>
<sequence length="169" mass="19476">MTALHRWMWHWSDLDVTLYVHTSVASFFENHRQEQGGHERGGQLFVDVTRPNGLWLVEATGPHLNDKSGPTWLEMDLKRCREEIEEANARGLRLIGYWHSHPEHVPALSGQDIKSLTKFSQQNTHQLPNPLAVIVGRSLSPEGIRAWIYQKRKALLAEHIEQNDGQNKF</sequence>
<evidence type="ECO:0000256" key="3">
    <source>
        <dbReference type="ARBA" id="ARBA00022801"/>
    </source>
</evidence>
<dbReference type="Gene3D" id="3.40.140.10">
    <property type="entry name" value="Cytidine Deaminase, domain 2"/>
    <property type="match status" value="1"/>
</dbReference>
<comment type="caution">
    <text evidence="7">The sequence shown here is derived from an EMBL/GenBank/DDBJ whole genome shotgun (WGS) entry which is preliminary data.</text>
</comment>
<proteinExistence type="predicted"/>
<evidence type="ECO:0000256" key="4">
    <source>
        <dbReference type="ARBA" id="ARBA00022833"/>
    </source>
</evidence>
<keyword evidence="4" id="KW-0862">Zinc</keyword>
<organism evidence="7 8">
    <name type="scientific">Herminiimonas contaminans</name>
    <dbReference type="NCBI Taxonomy" id="1111140"/>
    <lineage>
        <taxon>Bacteria</taxon>
        <taxon>Pseudomonadati</taxon>
        <taxon>Pseudomonadota</taxon>
        <taxon>Betaproteobacteria</taxon>
        <taxon>Burkholderiales</taxon>
        <taxon>Oxalobacteraceae</taxon>
        <taxon>Herminiimonas</taxon>
    </lineage>
</organism>
<dbReference type="EMBL" id="JADOEL010000015">
    <property type="protein sequence ID" value="MBF8179089.1"/>
    <property type="molecule type" value="Genomic_DNA"/>
</dbReference>